<gene>
    <name evidence="1" type="ORF">QWY15_12175</name>
</gene>
<dbReference type="EMBL" id="JAUJWW010000005">
    <property type="protein sequence ID" value="MDN7228055.1"/>
    <property type="molecule type" value="Genomic_DNA"/>
</dbReference>
<dbReference type="Proteomes" id="UP001172054">
    <property type="component" value="Unassembled WGS sequence"/>
</dbReference>
<protein>
    <recommendedName>
        <fullName evidence="3">Conjugal transfer protein</fullName>
    </recommendedName>
</protein>
<accession>A0ABT8MTJ6</accession>
<reference evidence="1 2" key="1">
    <citation type="submission" date="2023-06" db="EMBL/GenBank/DDBJ databases">
        <title>Novel species in genus Planococcus.</title>
        <authorList>
            <person name="Ning S."/>
        </authorList>
    </citation>
    <scope>NUCLEOTIDE SEQUENCE [LARGE SCALE GENOMIC DNA]</scope>
    <source>
        <strain evidence="1 2">N064</strain>
    </source>
</reference>
<organism evidence="1 2">
    <name type="scientific">Planococcus liqunii</name>
    <dbReference type="NCBI Taxonomy" id="3058394"/>
    <lineage>
        <taxon>Bacteria</taxon>
        <taxon>Bacillati</taxon>
        <taxon>Bacillota</taxon>
        <taxon>Bacilli</taxon>
        <taxon>Bacillales</taxon>
        <taxon>Caryophanaceae</taxon>
        <taxon>Planococcus</taxon>
    </lineage>
</organism>
<dbReference type="RefSeq" id="WP_301726584.1">
    <property type="nucleotide sequence ID" value="NZ_JAUJWW010000005.1"/>
</dbReference>
<evidence type="ECO:0000313" key="2">
    <source>
        <dbReference type="Proteomes" id="UP001172054"/>
    </source>
</evidence>
<comment type="caution">
    <text evidence="1">The sequence shown here is derived from an EMBL/GenBank/DDBJ whole genome shotgun (WGS) entry which is preliminary data.</text>
</comment>
<proteinExistence type="predicted"/>
<name>A0ABT8MTJ6_9BACL</name>
<evidence type="ECO:0008006" key="3">
    <source>
        <dbReference type="Google" id="ProtNLM"/>
    </source>
</evidence>
<evidence type="ECO:0000313" key="1">
    <source>
        <dbReference type="EMBL" id="MDN7228055.1"/>
    </source>
</evidence>
<sequence>MNEVAATKPTKWNYGKWKNYKITIEEKATVAIITTAILGLIPYVGKLAAPVAALVITWKLKTGYFSAKKDFRFAGSYMLEKQHLKIWKKSNYTQLREYKTADEKIWIAWGGEES</sequence>
<keyword evidence="2" id="KW-1185">Reference proteome</keyword>